<dbReference type="AlphaFoldDB" id="A0A133URE9"/>
<accession>A0A133URE9</accession>
<name>A0A133URE9_9EURY</name>
<evidence type="ECO:0000313" key="2">
    <source>
        <dbReference type="Proteomes" id="UP000070463"/>
    </source>
</evidence>
<dbReference type="Proteomes" id="UP000070463">
    <property type="component" value="Unassembled WGS sequence"/>
</dbReference>
<dbReference type="EMBL" id="LHXR01000065">
    <property type="protein sequence ID" value="KXA96707.1"/>
    <property type="molecule type" value="Genomic_DNA"/>
</dbReference>
<comment type="caution">
    <text evidence="1">The sequence shown here is derived from an EMBL/GenBank/DDBJ whole genome shotgun (WGS) entry which is preliminary data.</text>
</comment>
<gene>
    <name evidence="1" type="ORF">AKJ37_04580</name>
</gene>
<organism evidence="1 2">
    <name type="scientific">candidate division MSBL1 archaeon SCGC-AAA259I09</name>
    <dbReference type="NCBI Taxonomy" id="1698267"/>
    <lineage>
        <taxon>Archaea</taxon>
        <taxon>Methanobacteriati</taxon>
        <taxon>Methanobacteriota</taxon>
        <taxon>candidate division MSBL1</taxon>
    </lineage>
</organism>
<reference evidence="1 2" key="1">
    <citation type="journal article" date="2016" name="Sci. Rep.">
        <title>Metabolic traits of an uncultured archaeal lineage -MSBL1- from brine pools of the Red Sea.</title>
        <authorList>
            <person name="Mwirichia R."/>
            <person name="Alam I."/>
            <person name="Rashid M."/>
            <person name="Vinu M."/>
            <person name="Ba-Alawi W."/>
            <person name="Anthony Kamau A."/>
            <person name="Kamanda Ngugi D."/>
            <person name="Goker M."/>
            <person name="Klenk H.P."/>
            <person name="Bajic V."/>
            <person name="Stingl U."/>
        </authorList>
    </citation>
    <scope>NUCLEOTIDE SEQUENCE [LARGE SCALE GENOMIC DNA]</scope>
    <source>
        <strain evidence="1">SCGC-AAA259I09</strain>
    </source>
</reference>
<sequence>MAKSKATCNVPGCDNTLSDEQKEKNAPVCSGCEAAKMHLCAQLSHRSLRLPNETLSGLEFGKCSDEKVKNF</sequence>
<protein>
    <submittedName>
        <fullName evidence="1">Uncharacterized protein</fullName>
    </submittedName>
</protein>
<keyword evidence="2" id="KW-1185">Reference proteome</keyword>
<proteinExistence type="predicted"/>
<evidence type="ECO:0000313" key="1">
    <source>
        <dbReference type="EMBL" id="KXA96707.1"/>
    </source>
</evidence>